<dbReference type="GO" id="GO:1902201">
    <property type="term" value="P:negative regulation of bacterial-type flagellum-dependent cell motility"/>
    <property type="evidence" value="ECO:0007669"/>
    <property type="project" value="TreeGrafter"/>
</dbReference>
<protein>
    <recommendedName>
        <fullName evidence="2">diguanylate cyclase</fullName>
        <ecNumber evidence="2">2.7.7.65</ecNumber>
    </recommendedName>
</protein>
<dbReference type="AlphaFoldDB" id="A0A832J9G2"/>
<dbReference type="InterPro" id="IPR029787">
    <property type="entry name" value="Nucleotide_cyclase"/>
</dbReference>
<dbReference type="CDD" id="cd01949">
    <property type="entry name" value="GGDEF"/>
    <property type="match status" value="1"/>
</dbReference>
<organism evidence="5">
    <name type="scientific">Candidatus Tenderia electrophaga</name>
    <dbReference type="NCBI Taxonomy" id="1748243"/>
    <lineage>
        <taxon>Bacteria</taxon>
        <taxon>Pseudomonadati</taxon>
        <taxon>Pseudomonadota</taxon>
        <taxon>Gammaproteobacteria</taxon>
        <taxon>Candidatus Tenderiales</taxon>
        <taxon>Candidatus Tenderiaceae</taxon>
        <taxon>Candidatus Tenderia</taxon>
    </lineage>
</organism>
<dbReference type="SMART" id="SM00267">
    <property type="entry name" value="GGDEF"/>
    <property type="match status" value="1"/>
</dbReference>
<name>A0A832J9G2_9GAMM</name>
<dbReference type="PANTHER" id="PTHR45138">
    <property type="entry name" value="REGULATORY COMPONENTS OF SENSORY TRANSDUCTION SYSTEM"/>
    <property type="match status" value="1"/>
</dbReference>
<evidence type="ECO:0000256" key="1">
    <source>
        <dbReference type="ARBA" id="ARBA00001946"/>
    </source>
</evidence>
<dbReference type="FunFam" id="3.30.70.270:FF:000001">
    <property type="entry name" value="Diguanylate cyclase domain protein"/>
    <property type="match status" value="1"/>
</dbReference>
<dbReference type="Gene3D" id="3.30.70.270">
    <property type="match status" value="1"/>
</dbReference>
<proteinExistence type="predicted"/>
<feature type="domain" description="GGDEF" evidence="4">
    <location>
        <begin position="178"/>
        <end position="311"/>
    </location>
</feature>
<comment type="catalytic activity">
    <reaction evidence="3">
        <text>2 GTP = 3',3'-c-di-GMP + 2 diphosphate</text>
        <dbReference type="Rhea" id="RHEA:24898"/>
        <dbReference type="ChEBI" id="CHEBI:33019"/>
        <dbReference type="ChEBI" id="CHEBI:37565"/>
        <dbReference type="ChEBI" id="CHEBI:58805"/>
        <dbReference type="EC" id="2.7.7.65"/>
    </reaction>
</comment>
<sequence length="313" mass="34612">MNALVQEVEQPRYDRLGNLALVSAAPDKEDSDNKDELQKALKLSGILQTTLEVDKLIDIFAHEIIKLINYQCISYNHQEQAISHNIGQAAEHSCTYRLVVAGESLGELVISRNKKFSKPETTLIESLLCGLVYPLRNALLYQKAIEAAHKDPLTGVNNRASMDEIIDREVNLSTRHGTELSLLAMDIDHFKKVNDTYGHAMGDCVIKAVAEAAQAAIRTSDMVFRYGGEEFLILLSNTGRDGATLLAERLRQKIEETCIICDGTHVSATVSIGVTCMNAKDDSRSEMFSRADAALYRAKSSGRNRCNFFSVEG</sequence>
<dbReference type="InterPro" id="IPR043128">
    <property type="entry name" value="Rev_trsase/Diguanyl_cyclase"/>
</dbReference>
<comment type="cofactor">
    <cofactor evidence="1">
        <name>Mg(2+)</name>
        <dbReference type="ChEBI" id="CHEBI:18420"/>
    </cofactor>
</comment>
<evidence type="ECO:0000259" key="4">
    <source>
        <dbReference type="PROSITE" id="PS50887"/>
    </source>
</evidence>
<dbReference type="InterPro" id="IPR050469">
    <property type="entry name" value="Diguanylate_Cyclase"/>
</dbReference>
<dbReference type="GO" id="GO:0005886">
    <property type="term" value="C:plasma membrane"/>
    <property type="evidence" value="ECO:0007669"/>
    <property type="project" value="TreeGrafter"/>
</dbReference>
<accession>A0A832J9G2</accession>
<gene>
    <name evidence="5" type="ORF">ENJ65_04815</name>
</gene>
<dbReference type="InterPro" id="IPR000160">
    <property type="entry name" value="GGDEF_dom"/>
</dbReference>
<dbReference type="Proteomes" id="UP000885832">
    <property type="component" value="Unassembled WGS sequence"/>
</dbReference>
<evidence type="ECO:0000256" key="2">
    <source>
        <dbReference type="ARBA" id="ARBA00012528"/>
    </source>
</evidence>
<dbReference type="GO" id="GO:0043709">
    <property type="term" value="P:cell adhesion involved in single-species biofilm formation"/>
    <property type="evidence" value="ECO:0007669"/>
    <property type="project" value="TreeGrafter"/>
</dbReference>
<dbReference type="EC" id="2.7.7.65" evidence="2"/>
<evidence type="ECO:0000256" key="3">
    <source>
        <dbReference type="ARBA" id="ARBA00034247"/>
    </source>
</evidence>
<dbReference type="PANTHER" id="PTHR45138:SF9">
    <property type="entry name" value="DIGUANYLATE CYCLASE DGCM-RELATED"/>
    <property type="match status" value="1"/>
</dbReference>
<dbReference type="PROSITE" id="PS50887">
    <property type="entry name" value="GGDEF"/>
    <property type="match status" value="1"/>
</dbReference>
<dbReference type="NCBIfam" id="TIGR00254">
    <property type="entry name" value="GGDEF"/>
    <property type="match status" value="1"/>
</dbReference>
<comment type="caution">
    <text evidence="5">The sequence shown here is derived from an EMBL/GenBank/DDBJ whole genome shotgun (WGS) entry which is preliminary data.</text>
</comment>
<dbReference type="GO" id="GO:0052621">
    <property type="term" value="F:diguanylate cyclase activity"/>
    <property type="evidence" value="ECO:0007669"/>
    <property type="project" value="UniProtKB-EC"/>
</dbReference>
<reference evidence="5" key="1">
    <citation type="journal article" date="2020" name="mSystems">
        <title>Genome- and Community-Level Interaction Insights into Carbon Utilization and Element Cycling Functions of Hydrothermarchaeota in Hydrothermal Sediment.</title>
        <authorList>
            <person name="Zhou Z."/>
            <person name="Liu Y."/>
            <person name="Xu W."/>
            <person name="Pan J."/>
            <person name="Luo Z.H."/>
            <person name="Li M."/>
        </authorList>
    </citation>
    <scope>NUCLEOTIDE SEQUENCE [LARGE SCALE GENOMIC DNA]</scope>
    <source>
        <strain evidence="5">HyVt-505</strain>
    </source>
</reference>
<evidence type="ECO:0000313" key="5">
    <source>
        <dbReference type="EMBL" id="HHJ80937.1"/>
    </source>
</evidence>
<dbReference type="SUPFAM" id="SSF55073">
    <property type="entry name" value="Nucleotide cyclase"/>
    <property type="match status" value="1"/>
</dbReference>
<dbReference type="Pfam" id="PF00990">
    <property type="entry name" value="GGDEF"/>
    <property type="match status" value="1"/>
</dbReference>
<dbReference type="EMBL" id="DRNF01000303">
    <property type="protein sequence ID" value="HHJ80937.1"/>
    <property type="molecule type" value="Genomic_DNA"/>
</dbReference>